<dbReference type="Proteomes" id="UP000299102">
    <property type="component" value="Unassembled WGS sequence"/>
</dbReference>
<gene>
    <name evidence="2" type="ORF">EVAR_86180_1</name>
</gene>
<evidence type="ECO:0000313" key="3">
    <source>
        <dbReference type="Proteomes" id="UP000299102"/>
    </source>
</evidence>
<sequence length="289" mass="31690">MWGPREGRRGKKASVKLRLVHVSSYRAVRQGASSKNTQRIEWDGGRIKYEVFEQMDSVLKINFKPSPREADSLSAGLITSLNYKFIVQQIVNEAVQPVVRKLYGEQQSVLIKSEGLRLSAVEDGQVRGGGAAQRQAGISYLVIRTYLTGVQRNESASESCKVWKRTKAIQRRAGSGHGDGEAEVTRRAFSSPSLAPAAHSPAPSRASPGAASTSTDPRQSARSPRPCAVITPSLCSNFESESVPVELSEGARVLVFSCVLNYMKSERQFARGDRRAQACYFEFAVGFFV</sequence>
<evidence type="ECO:0000256" key="1">
    <source>
        <dbReference type="SAM" id="MobiDB-lite"/>
    </source>
</evidence>
<comment type="caution">
    <text evidence="2">The sequence shown here is derived from an EMBL/GenBank/DDBJ whole genome shotgun (WGS) entry which is preliminary data.</text>
</comment>
<organism evidence="2 3">
    <name type="scientific">Eumeta variegata</name>
    <name type="common">Bagworm moth</name>
    <name type="synonym">Eumeta japonica</name>
    <dbReference type="NCBI Taxonomy" id="151549"/>
    <lineage>
        <taxon>Eukaryota</taxon>
        <taxon>Metazoa</taxon>
        <taxon>Ecdysozoa</taxon>
        <taxon>Arthropoda</taxon>
        <taxon>Hexapoda</taxon>
        <taxon>Insecta</taxon>
        <taxon>Pterygota</taxon>
        <taxon>Neoptera</taxon>
        <taxon>Endopterygota</taxon>
        <taxon>Lepidoptera</taxon>
        <taxon>Glossata</taxon>
        <taxon>Ditrysia</taxon>
        <taxon>Tineoidea</taxon>
        <taxon>Psychidae</taxon>
        <taxon>Oiketicinae</taxon>
        <taxon>Eumeta</taxon>
    </lineage>
</organism>
<reference evidence="2 3" key="1">
    <citation type="journal article" date="2019" name="Commun. Biol.">
        <title>The bagworm genome reveals a unique fibroin gene that provides high tensile strength.</title>
        <authorList>
            <person name="Kono N."/>
            <person name="Nakamura H."/>
            <person name="Ohtoshi R."/>
            <person name="Tomita M."/>
            <person name="Numata K."/>
            <person name="Arakawa K."/>
        </authorList>
    </citation>
    <scope>NUCLEOTIDE SEQUENCE [LARGE SCALE GENOMIC DNA]</scope>
</reference>
<accession>A0A4C1UBI5</accession>
<keyword evidence="3" id="KW-1185">Reference proteome</keyword>
<evidence type="ECO:0000313" key="2">
    <source>
        <dbReference type="EMBL" id="GBP23805.1"/>
    </source>
</evidence>
<feature type="compositionally biased region" description="Low complexity" evidence="1">
    <location>
        <begin position="188"/>
        <end position="214"/>
    </location>
</feature>
<name>A0A4C1UBI5_EUMVA</name>
<dbReference type="AlphaFoldDB" id="A0A4C1UBI5"/>
<proteinExistence type="predicted"/>
<dbReference type="EMBL" id="BGZK01000154">
    <property type="protein sequence ID" value="GBP23805.1"/>
    <property type="molecule type" value="Genomic_DNA"/>
</dbReference>
<protein>
    <submittedName>
        <fullName evidence="2">Uncharacterized protein</fullName>
    </submittedName>
</protein>
<feature type="region of interest" description="Disordered" evidence="1">
    <location>
        <begin position="171"/>
        <end position="225"/>
    </location>
</feature>